<keyword evidence="10" id="KW-1185">Reference proteome</keyword>
<feature type="transmembrane region" description="Helical" evidence="7">
    <location>
        <begin position="15"/>
        <end position="33"/>
    </location>
</feature>
<dbReference type="Proteomes" id="UP000273143">
    <property type="component" value="Chromosome"/>
</dbReference>
<reference evidence="10" key="1">
    <citation type="submission" date="2018-06" db="EMBL/GenBank/DDBJ databases">
        <title>Complete genome of Pseudomonas insecticola strain QZS01.</title>
        <authorList>
            <person name="Wang J."/>
            <person name="Su Q."/>
        </authorList>
    </citation>
    <scope>NUCLEOTIDE SEQUENCE [LARGE SCALE GENOMIC DNA]</scope>
    <source>
        <strain evidence="10">QZS01</strain>
    </source>
</reference>
<keyword evidence="3" id="KW-0808">Transferase</keyword>
<comment type="subcellular location">
    <subcellularLocation>
        <location evidence="1">Cell membrane</location>
        <topology evidence="1">Multi-pass membrane protein</topology>
    </subcellularLocation>
</comment>
<feature type="transmembrane region" description="Helical" evidence="7">
    <location>
        <begin position="45"/>
        <end position="73"/>
    </location>
</feature>
<dbReference type="GO" id="GO:0005886">
    <property type="term" value="C:plasma membrane"/>
    <property type="evidence" value="ECO:0007669"/>
    <property type="project" value="UniProtKB-SubCell"/>
</dbReference>
<evidence type="ECO:0000259" key="8">
    <source>
        <dbReference type="Pfam" id="PF00884"/>
    </source>
</evidence>
<feature type="transmembrane region" description="Helical" evidence="7">
    <location>
        <begin position="110"/>
        <end position="128"/>
    </location>
</feature>
<feature type="transmembrane region" description="Helical" evidence="7">
    <location>
        <begin position="140"/>
        <end position="157"/>
    </location>
</feature>
<evidence type="ECO:0000313" key="9">
    <source>
        <dbReference type="EMBL" id="AZS51538.1"/>
    </source>
</evidence>
<dbReference type="InterPro" id="IPR000917">
    <property type="entry name" value="Sulfatase_N"/>
</dbReference>
<dbReference type="SUPFAM" id="SSF53649">
    <property type="entry name" value="Alkaline phosphatase-like"/>
    <property type="match status" value="1"/>
</dbReference>
<evidence type="ECO:0000256" key="7">
    <source>
        <dbReference type="SAM" id="Phobius"/>
    </source>
</evidence>
<dbReference type="PANTHER" id="PTHR30443:SF2">
    <property type="entry name" value="PHOSPHOETHANOLAMINE TRANSFERASE EPTC"/>
    <property type="match status" value="1"/>
</dbReference>
<evidence type="ECO:0000256" key="6">
    <source>
        <dbReference type="ARBA" id="ARBA00023136"/>
    </source>
</evidence>
<dbReference type="KEGG" id="emo:DM558_12495"/>
<evidence type="ECO:0000256" key="1">
    <source>
        <dbReference type="ARBA" id="ARBA00004651"/>
    </source>
</evidence>
<dbReference type="EMBL" id="CP029822">
    <property type="protein sequence ID" value="AZS51538.1"/>
    <property type="molecule type" value="Genomic_DNA"/>
</dbReference>
<evidence type="ECO:0000256" key="4">
    <source>
        <dbReference type="ARBA" id="ARBA00022692"/>
    </source>
</evidence>
<feature type="domain" description="Sulfatase N-terminal" evidence="8">
    <location>
        <begin position="238"/>
        <end position="496"/>
    </location>
</feature>
<evidence type="ECO:0000256" key="3">
    <source>
        <dbReference type="ARBA" id="ARBA00022679"/>
    </source>
</evidence>
<dbReference type="InterPro" id="IPR058130">
    <property type="entry name" value="PEA_transf_C"/>
</dbReference>
<keyword evidence="5 7" id="KW-1133">Transmembrane helix</keyword>
<dbReference type="InterPro" id="IPR017850">
    <property type="entry name" value="Alkaline_phosphatase_core_sf"/>
</dbReference>
<accession>A0A451EP25</accession>
<dbReference type="AlphaFoldDB" id="A0A451EP25"/>
<evidence type="ECO:0000256" key="5">
    <source>
        <dbReference type="ARBA" id="ARBA00022989"/>
    </source>
</evidence>
<dbReference type="PANTHER" id="PTHR30443">
    <property type="entry name" value="INNER MEMBRANE PROTEIN"/>
    <property type="match status" value="1"/>
</dbReference>
<keyword evidence="2" id="KW-1003">Cell membrane</keyword>
<dbReference type="Pfam" id="PF00884">
    <property type="entry name" value="Sulfatase"/>
    <property type="match status" value="1"/>
</dbReference>
<gene>
    <name evidence="9" type="ORF">DM558_12495</name>
</gene>
<keyword evidence="4 7" id="KW-0812">Transmembrane</keyword>
<dbReference type="CDD" id="cd16017">
    <property type="entry name" value="LptA"/>
    <property type="match status" value="1"/>
</dbReference>
<name>A0A451EP25_9GAMM</name>
<evidence type="ECO:0000256" key="2">
    <source>
        <dbReference type="ARBA" id="ARBA00022475"/>
    </source>
</evidence>
<dbReference type="GO" id="GO:0009244">
    <property type="term" value="P:lipopolysaccharide core region biosynthetic process"/>
    <property type="evidence" value="ECO:0007669"/>
    <property type="project" value="TreeGrafter"/>
</dbReference>
<organism evidence="9 10">
    <name type="scientific">Entomomonas moraniae</name>
    <dbReference type="NCBI Taxonomy" id="2213226"/>
    <lineage>
        <taxon>Bacteria</taxon>
        <taxon>Pseudomonadati</taxon>
        <taxon>Pseudomonadota</taxon>
        <taxon>Gammaproteobacteria</taxon>
        <taxon>Pseudomonadales</taxon>
        <taxon>Pseudomonadaceae</taxon>
        <taxon>Entomomonas</taxon>
    </lineage>
</organism>
<dbReference type="Gene3D" id="3.40.720.10">
    <property type="entry name" value="Alkaline Phosphatase, subunit A"/>
    <property type="match status" value="1"/>
</dbReference>
<protein>
    <recommendedName>
        <fullName evidence="8">Sulfatase N-terminal domain-containing protein</fullName>
    </recommendedName>
</protein>
<sequence>MSFLINKKLWLKINAIKWNLLTFIALIFTINYMGSKDTLSIISNYLVIFLFIFTIARLFIINFILAFIISVLISLELTFFVVTGERVSVTVLSASIDTDLSIASGTSQPFLIKSIPFLLAFSFLFIMSLVEIRKLNYKKYFTLLFCVALITITSIYYKLEVYKAYLVEWGGYTENDYGSKKLYFQKLFYHQYYPALLGDAFYIGSEFYELWQAKKLMNHEALPEGVVFNKVKNSPLKVIIIIGESSTNSHYSLYGYPYKTTPRLEQYYANKEIIKLDNIISGAALTRDSLRFILSYAVPLDNSRFFKYKNTMDMARAAGYKTVWISSTYESGPYTGYVASIEQSSDRYFNNRNNDILKDKDDLSIPKVLANEYKKGEKQFFILHMLGSHIPYSIRSDEKDKHLVTTKEATDYDRSIHHTDRMLDKVIKLVKEQNENTIVYYFPDHGDLVNRGHGLVFGDVIEQYNIPIIIFQNKNKLDMEKLIDKYRTKEGLFNTINNHYVIPEILGFDISSEVVKEAKEDGQYIYHPNGEVYKYIEVLENGFNKSRTYSQ</sequence>
<dbReference type="GO" id="GO:0016776">
    <property type="term" value="F:phosphotransferase activity, phosphate group as acceptor"/>
    <property type="evidence" value="ECO:0007669"/>
    <property type="project" value="TreeGrafter"/>
</dbReference>
<dbReference type="InterPro" id="IPR040423">
    <property type="entry name" value="PEA_transferase"/>
</dbReference>
<evidence type="ECO:0000313" key="10">
    <source>
        <dbReference type="Proteomes" id="UP000273143"/>
    </source>
</evidence>
<dbReference type="RefSeq" id="WP_127164285.1">
    <property type="nucleotide sequence ID" value="NZ_CP029822.1"/>
</dbReference>
<keyword evidence="6 7" id="KW-0472">Membrane</keyword>
<proteinExistence type="predicted"/>